<dbReference type="InterPro" id="IPR021080">
    <property type="entry name" value="Minor_capsid_protein"/>
</dbReference>
<gene>
    <name evidence="1" type="ORF">DQL93_07985</name>
</gene>
<dbReference type="Pfam" id="PF11114">
    <property type="entry name" value="Minor_capsid_2"/>
    <property type="match status" value="1"/>
</dbReference>
<evidence type="ECO:0008006" key="2">
    <source>
        <dbReference type="Google" id="ProtNLM"/>
    </source>
</evidence>
<dbReference type="AlphaFoldDB" id="A0A3G6JEL8"/>
<protein>
    <recommendedName>
        <fullName evidence="2">Capsid protein</fullName>
    </recommendedName>
</protein>
<name>A0A3G6JEL8_LACDL</name>
<proteinExistence type="predicted"/>
<evidence type="ECO:0000313" key="1">
    <source>
        <dbReference type="EMBL" id="AZA16429.1"/>
    </source>
</evidence>
<organism evidence="1">
    <name type="scientific">Lactobacillus delbrueckii subsp. lactis</name>
    <dbReference type="NCBI Taxonomy" id="29397"/>
    <lineage>
        <taxon>Bacteria</taxon>
        <taxon>Bacillati</taxon>
        <taxon>Bacillota</taxon>
        <taxon>Bacilli</taxon>
        <taxon>Lactobacillales</taxon>
        <taxon>Lactobacillaceae</taxon>
        <taxon>Lactobacillus</taxon>
    </lineage>
</organism>
<accession>A0A3G6JEL8</accession>
<reference evidence="1" key="1">
    <citation type="submission" date="2018-07" db="EMBL/GenBank/DDBJ databases">
        <authorList>
            <person name="Somerville V."/>
        </authorList>
    </citation>
    <scope>NUCLEOTIDE SEQUENCE</scope>
    <source>
        <strain evidence="1">NWC_2_2</strain>
    </source>
</reference>
<sequence length="113" mass="12902">MSDLSVFSRMAQSTGSRSVRLQVLNQMHQDMEQYVPKRAGFLRSQSFVNDTGVHYTAKYARAQFYGFVNGHRVRNYSTPGTGRRWDLRAKAVYKADWQKVAVAAFLKEAKGGY</sequence>
<dbReference type="EMBL" id="CP031023">
    <property type="protein sequence ID" value="AZA16429.1"/>
    <property type="molecule type" value="Genomic_DNA"/>
</dbReference>